<protein>
    <recommendedName>
        <fullName evidence="3">NIPSNAP domain-containing protein</fullName>
    </recommendedName>
</protein>
<sequence length="265" mass="29767">MDGATMSIFSLHYIGLNLKKGVTAGDFEQFARSGGRDIPAYPGWQWTLLKGLRGERTDQYLMLYEAPDAAQYARYVDEHGERTAAAREFWQQHPAALERIAEWRTYATFAEPSTLFSSFALIAENTRSTLPEGPNFRGGNDGDPVARVVGIHHLALRPGVAPERFEGFIRDNIHRLEDYPGWKLHVLRGTGGTRREPYAVLLEIESLAALNAYHPELDVSTDKALEFVRTHQDCERVNEAWRELASFPGAPQLYTDYLAIAGGRS</sequence>
<evidence type="ECO:0000313" key="1">
    <source>
        <dbReference type="EMBL" id="QGZ43347.1"/>
    </source>
</evidence>
<name>A0ABX6G0M9_9BURK</name>
<evidence type="ECO:0000313" key="2">
    <source>
        <dbReference type="Proteomes" id="UP000437862"/>
    </source>
</evidence>
<proteinExistence type="predicted"/>
<dbReference type="EMBL" id="CP046904">
    <property type="protein sequence ID" value="QGZ43347.1"/>
    <property type="molecule type" value="Genomic_DNA"/>
</dbReference>
<evidence type="ECO:0008006" key="3">
    <source>
        <dbReference type="Google" id="ProtNLM"/>
    </source>
</evidence>
<keyword evidence="2" id="KW-1185">Reference proteome</keyword>
<accession>A0ABX6G0M9</accession>
<dbReference type="Proteomes" id="UP000437862">
    <property type="component" value="Chromosome"/>
</dbReference>
<organism evidence="1 2">
    <name type="scientific">Pseudoduganella flava</name>
    <dbReference type="NCBI Taxonomy" id="871742"/>
    <lineage>
        <taxon>Bacteria</taxon>
        <taxon>Pseudomonadati</taxon>
        <taxon>Pseudomonadota</taxon>
        <taxon>Betaproteobacteria</taxon>
        <taxon>Burkholderiales</taxon>
        <taxon>Oxalobacteraceae</taxon>
        <taxon>Telluria group</taxon>
        <taxon>Pseudoduganella</taxon>
    </lineage>
</organism>
<reference evidence="1 2" key="1">
    <citation type="submission" date="2019-12" db="EMBL/GenBank/DDBJ databases">
        <title>Draft Genome Sequences of Six Type Strains of the Genus Massilia.</title>
        <authorList>
            <person name="Miess H."/>
            <person name="Frediansyah A."/>
            <person name="Goeker M."/>
            <person name="Gross H."/>
        </authorList>
    </citation>
    <scope>NUCLEOTIDE SEQUENCE [LARGE SCALE GENOMIC DNA]</scope>
    <source>
        <strain evidence="1 2">DSM 26639</strain>
    </source>
</reference>
<gene>
    <name evidence="1" type="ORF">GO485_27160</name>
</gene>